<name>A0A941CVT0_9BACI</name>
<keyword evidence="7 9" id="KW-1133">Transmembrane helix</keyword>
<dbReference type="RefSeq" id="WP_212367954.1">
    <property type="nucleotide sequence ID" value="NZ_JAGSIE010000007.1"/>
</dbReference>
<evidence type="ECO:0000256" key="2">
    <source>
        <dbReference type="ARBA" id="ARBA00008540"/>
    </source>
</evidence>
<dbReference type="PANTHER" id="PTHR30588">
    <property type="entry name" value="BRANCHED-CHAIN AMINO ACID TRANSPORT SYSTEM 2 CARRIER PROTEIN"/>
    <property type="match status" value="1"/>
</dbReference>
<reference evidence="10 11" key="1">
    <citation type="submission" date="2021-04" db="EMBL/GenBank/DDBJ databases">
        <title>Allobacillus sp. nov. SKP8-2 isolated from shrimp paste.</title>
        <authorList>
            <person name="Tanasupawat S."/>
            <person name="Yiamsombat S."/>
            <person name="Kanchanasin P."/>
            <person name="Kuncharoen N."/>
        </authorList>
    </citation>
    <scope>NUCLEOTIDE SEQUENCE [LARGE SCALE GENOMIC DNA]</scope>
    <source>
        <strain evidence="10 11">SKP8-2</strain>
    </source>
</reference>
<feature type="transmembrane region" description="Helical" evidence="9">
    <location>
        <begin position="150"/>
        <end position="170"/>
    </location>
</feature>
<comment type="subcellular location">
    <subcellularLocation>
        <location evidence="1 9">Cell membrane</location>
        <topology evidence="1 9">Multi-pass membrane protein</topology>
    </subcellularLocation>
</comment>
<dbReference type="PANTHER" id="PTHR30588:SF0">
    <property type="entry name" value="BRANCHED-CHAIN AMINO ACID PERMEASE BRNQ"/>
    <property type="match status" value="1"/>
</dbReference>
<evidence type="ECO:0000256" key="9">
    <source>
        <dbReference type="RuleBase" id="RU362122"/>
    </source>
</evidence>
<feature type="transmembrane region" description="Helical" evidence="9">
    <location>
        <begin position="312"/>
        <end position="333"/>
    </location>
</feature>
<evidence type="ECO:0000256" key="7">
    <source>
        <dbReference type="ARBA" id="ARBA00022989"/>
    </source>
</evidence>
<dbReference type="AlphaFoldDB" id="A0A941CVT0"/>
<feature type="transmembrane region" description="Helical" evidence="9">
    <location>
        <begin position="7"/>
        <end position="25"/>
    </location>
</feature>
<keyword evidence="5 9" id="KW-0812">Transmembrane</keyword>
<evidence type="ECO:0000256" key="6">
    <source>
        <dbReference type="ARBA" id="ARBA00022970"/>
    </source>
</evidence>
<feature type="transmembrane region" description="Helical" evidence="9">
    <location>
        <begin position="115"/>
        <end position="138"/>
    </location>
</feature>
<evidence type="ECO:0000256" key="3">
    <source>
        <dbReference type="ARBA" id="ARBA00022448"/>
    </source>
</evidence>
<comment type="function">
    <text evidence="9">Component of the transport system for branched-chain amino acids.</text>
</comment>
<keyword evidence="8 9" id="KW-0472">Membrane</keyword>
<dbReference type="Pfam" id="PF05525">
    <property type="entry name" value="Branch_AA_trans"/>
    <property type="match status" value="1"/>
</dbReference>
<feature type="transmembrane region" description="Helical" evidence="9">
    <location>
        <begin position="369"/>
        <end position="387"/>
    </location>
</feature>
<dbReference type="GO" id="GO:0005886">
    <property type="term" value="C:plasma membrane"/>
    <property type="evidence" value="ECO:0007669"/>
    <property type="project" value="UniProtKB-SubCell"/>
</dbReference>
<dbReference type="GO" id="GO:0015188">
    <property type="term" value="F:L-isoleucine transmembrane transporter activity"/>
    <property type="evidence" value="ECO:0007669"/>
    <property type="project" value="TreeGrafter"/>
</dbReference>
<evidence type="ECO:0000256" key="1">
    <source>
        <dbReference type="ARBA" id="ARBA00004651"/>
    </source>
</evidence>
<evidence type="ECO:0000313" key="10">
    <source>
        <dbReference type="EMBL" id="MBR7553110.1"/>
    </source>
</evidence>
<evidence type="ECO:0000313" key="11">
    <source>
        <dbReference type="Proteomes" id="UP000675431"/>
    </source>
</evidence>
<dbReference type="GO" id="GO:0015820">
    <property type="term" value="P:L-leucine transport"/>
    <property type="evidence" value="ECO:0007669"/>
    <property type="project" value="TreeGrafter"/>
</dbReference>
<gene>
    <name evidence="10" type="primary">brnQ</name>
    <name evidence="10" type="ORF">KC820_02970</name>
</gene>
<keyword evidence="3 9" id="KW-0813">Transport</keyword>
<dbReference type="GO" id="GO:0015190">
    <property type="term" value="F:L-leucine transmembrane transporter activity"/>
    <property type="evidence" value="ECO:0007669"/>
    <property type="project" value="TreeGrafter"/>
</dbReference>
<dbReference type="Proteomes" id="UP000675431">
    <property type="component" value="Unassembled WGS sequence"/>
</dbReference>
<proteinExistence type="inferred from homology"/>
<sequence>MKKRETFFVGLMLFSMFFGAGNLIFPPFLGSGSGTSFWPAMIGFIVTGVGLPLLVVSAIALVKNGANELGSRVHPWFGAVFTLLIYLSIGPFFGVPRNANVAFEMGFNPLMAGSSFSQSLLLLGFTALFFFFVFLLSMYPSKVVDLMGKVITPTLLISIVTLFLFGYFRLDKSFEAPNETYQTASFFKGIIDGYATMDALAAMAFGIVILTAIKQKGVTDHKQLRSYTVKAALIAGTALALVYTGIGFMGTQVAGQETYENGSAVLSTAVTILLGNNGKILLGFIFTLACFTTCVGLTIACGQYISKLSKKLSYRVVVFMVTLASFLIANLGLNQIIEVTIPFLVMLYPLTIVLVTLPFIDRFFGGSRGVYRGAMAFTGFVSIYNGLEMLGFHVEALSSFMSVLPFASLDLGWVVPAFVGGLLGFLWDQFSQNKVSGENPQIEKVS</sequence>
<feature type="transmembrane region" description="Helical" evidence="9">
    <location>
        <begin position="190"/>
        <end position="210"/>
    </location>
</feature>
<protein>
    <recommendedName>
        <fullName evidence="9">Branched-chain amino acid transport system carrier protein</fullName>
    </recommendedName>
</protein>
<feature type="transmembrane region" description="Helical" evidence="9">
    <location>
        <begin position="37"/>
        <end position="62"/>
    </location>
</feature>
<dbReference type="NCBIfam" id="TIGR00796">
    <property type="entry name" value="livcs"/>
    <property type="match status" value="1"/>
</dbReference>
<dbReference type="EMBL" id="JAGSIE010000007">
    <property type="protein sequence ID" value="MBR7553110.1"/>
    <property type="molecule type" value="Genomic_DNA"/>
</dbReference>
<comment type="similarity">
    <text evidence="2 9">Belongs to the branched chain amino acid transporter family.</text>
</comment>
<keyword evidence="11" id="KW-1185">Reference proteome</keyword>
<dbReference type="GO" id="GO:0015818">
    <property type="term" value="P:isoleucine transport"/>
    <property type="evidence" value="ECO:0007669"/>
    <property type="project" value="TreeGrafter"/>
</dbReference>
<dbReference type="GO" id="GO:0005304">
    <property type="term" value="F:L-valine transmembrane transporter activity"/>
    <property type="evidence" value="ECO:0007669"/>
    <property type="project" value="TreeGrafter"/>
</dbReference>
<evidence type="ECO:0000256" key="8">
    <source>
        <dbReference type="ARBA" id="ARBA00023136"/>
    </source>
</evidence>
<organism evidence="10 11">
    <name type="scientific">Allobacillus saliphilus</name>
    <dbReference type="NCBI Taxonomy" id="2912308"/>
    <lineage>
        <taxon>Bacteria</taxon>
        <taxon>Bacillati</taxon>
        <taxon>Bacillota</taxon>
        <taxon>Bacilli</taxon>
        <taxon>Bacillales</taxon>
        <taxon>Bacillaceae</taxon>
        <taxon>Allobacillus</taxon>
    </lineage>
</organism>
<keyword evidence="6 9" id="KW-0029">Amino-acid transport</keyword>
<feature type="transmembrane region" description="Helical" evidence="9">
    <location>
        <begin position="407"/>
        <end position="427"/>
    </location>
</feature>
<evidence type="ECO:0000256" key="4">
    <source>
        <dbReference type="ARBA" id="ARBA00022475"/>
    </source>
</evidence>
<feature type="transmembrane region" description="Helical" evidence="9">
    <location>
        <begin position="280"/>
        <end position="300"/>
    </location>
</feature>
<feature type="transmembrane region" description="Helical" evidence="9">
    <location>
        <begin position="231"/>
        <end position="250"/>
    </location>
</feature>
<dbReference type="InterPro" id="IPR004685">
    <property type="entry name" value="Brnchd-chn_aa_trnsp_Livcs"/>
</dbReference>
<feature type="transmembrane region" description="Helical" evidence="9">
    <location>
        <begin position="339"/>
        <end position="357"/>
    </location>
</feature>
<comment type="caution">
    <text evidence="10">The sequence shown here is derived from an EMBL/GenBank/DDBJ whole genome shotgun (WGS) entry which is preliminary data.</text>
</comment>
<feature type="transmembrane region" description="Helical" evidence="9">
    <location>
        <begin position="74"/>
        <end position="95"/>
    </location>
</feature>
<evidence type="ECO:0000256" key="5">
    <source>
        <dbReference type="ARBA" id="ARBA00022692"/>
    </source>
</evidence>
<keyword evidence="4" id="KW-1003">Cell membrane</keyword>
<accession>A0A941CVT0</accession>